<evidence type="ECO:0000313" key="4">
    <source>
        <dbReference type="Proteomes" id="UP001498398"/>
    </source>
</evidence>
<evidence type="ECO:0000256" key="1">
    <source>
        <dbReference type="SAM" id="MobiDB-lite"/>
    </source>
</evidence>
<dbReference type="SUPFAM" id="SSF50978">
    <property type="entry name" value="WD40 repeat-like"/>
    <property type="match status" value="1"/>
</dbReference>
<accession>A0ABR1JSS0</accession>
<dbReference type="PROSITE" id="PS50181">
    <property type="entry name" value="FBOX"/>
    <property type="match status" value="1"/>
</dbReference>
<evidence type="ECO:0000259" key="2">
    <source>
        <dbReference type="PROSITE" id="PS50181"/>
    </source>
</evidence>
<gene>
    <name evidence="3" type="ORF">VKT23_005014</name>
</gene>
<proteinExistence type="predicted"/>
<dbReference type="SUPFAM" id="SSF81383">
    <property type="entry name" value="F-box domain"/>
    <property type="match status" value="1"/>
</dbReference>
<dbReference type="SMART" id="SM00256">
    <property type="entry name" value="FBOX"/>
    <property type="match status" value="1"/>
</dbReference>
<feature type="compositionally biased region" description="Polar residues" evidence="1">
    <location>
        <begin position="343"/>
        <end position="352"/>
    </location>
</feature>
<feature type="region of interest" description="Disordered" evidence="1">
    <location>
        <begin position="335"/>
        <end position="360"/>
    </location>
</feature>
<name>A0ABR1JSS0_9AGAR</name>
<protein>
    <recommendedName>
        <fullName evidence="2">F-box domain-containing protein</fullName>
    </recommendedName>
</protein>
<sequence>MTLQLLDLPSDVIIIIINFLPFQEFSALSKTCKTLFNLVDTCGWTRYLRLNHRPSASLSLTYEKWSPTRRAGYNLFTDDSWSKLRFVARPLSRPWAGKFQPVLALSNSRLVVAAGCTIHSYKFSMISEDTPSLQYEGTISLNDRHNVKCDITSLTFIQNEKRSQCLLCGLQNGSYAKVIISMDKTNKMNSRVIPFNNYHPNMDTIESLSAESSLVLSVTSSGNASLMSTTSPDSVLSSIRLEKRSWKTFLSTHGSSPFAAFGTSSDTPLSIHSVLSGSELSSEPTAILATKEDTQTFRPAVYGICHAPLSSPWGSSPEIIISGWFDGQVRCHDLRTSPGELGSRSNSPSTSEDNNDLVPHRPVLTLSDPWTYDPIYSVSSGGGSASHIAAGSARHSVVSFWDIRYPTKGWSVFAPGNDRSPVYDVVLESSRVFGVTDTRPFVYDFGPGITKDTYPLLHPDNLKKRKSNPINYYVTKYSHVNGIMDT</sequence>
<dbReference type="InterPro" id="IPR036047">
    <property type="entry name" value="F-box-like_dom_sf"/>
</dbReference>
<dbReference type="EMBL" id="JBANRG010000005">
    <property type="protein sequence ID" value="KAK7466286.1"/>
    <property type="molecule type" value="Genomic_DNA"/>
</dbReference>
<keyword evidence="4" id="KW-1185">Reference proteome</keyword>
<comment type="caution">
    <text evidence="3">The sequence shown here is derived from an EMBL/GenBank/DDBJ whole genome shotgun (WGS) entry which is preliminary data.</text>
</comment>
<evidence type="ECO:0000313" key="3">
    <source>
        <dbReference type="EMBL" id="KAK7466286.1"/>
    </source>
</evidence>
<organism evidence="3 4">
    <name type="scientific">Marasmiellus scandens</name>
    <dbReference type="NCBI Taxonomy" id="2682957"/>
    <lineage>
        <taxon>Eukaryota</taxon>
        <taxon>Fungi</taxon>
        <taxon>Dikarya</taxon>
        <taxon>Basidiomycota</taxon>
        <taxon>Agaricomycotina</taxon>
        <taxon>Agaricomycetes</taxon>
        <taxon>Agaricomycetidae</taxon>
        <taxon>Agaricales</taxon>
        <taxon>Marasmiineae</taxon>
        <taxon>Omphalotaceae</taxon>
        <taxon>Marasmiellus</taxon>
    </lineage>
</organism>
<reference evidence="3 4" key="1">
    <citation type="submission" date="2024-01" db="EMBL/GenBank/DDBJ databases">
        <title>A draft genome for the cacao thread blight pathogen Marasmiellus scandens.</title>
        <authorList>
            <person name="Baruah I.K."/>
            <person name="Leung J."/>
            <person name="Bukari Y."/>
            <person name="Amoako-Attah I."/>
            <person name="Meinhardt L.W."/>
            <person name="Bailey B.A."/>
            <person name="Cohen S.P."/>
        </authorList>
    </citation>
    <scope>NUCLEOTIDE SEQUENCE [LARGE SCALE GENOMIC DNA]</scope>
    <source>
        <strain evidence="3 4">GH-19</strain>
    </source>
</reference>
<feature type="domain" description="F-box" evidence="2">
    <location>
        <begin position="2"/>
        <end position="50"/>
    </location>
</feature>
<dbReference type="Proteomes" id="UP001498398">
    <property type="component" value="Unassembled WGS sequence"/>
</dbReference>
<dbReference type="Pfam" id="PF00646">
    <property type="entry name" value="F-box"/>
    <property type="match status" value="1"/>
</dbReference>
<dbReference type="InterPro" id="IPR036322">
    <property type="entry name" value="WD40_repeat_dom_sf"/>
</dbReference>
<dbReference type="InterPro" id="IPR001810">
    <property type="entry name" value="F-box_dom"/>
</dbReference>